<dbReference type="Gramene" id="ABO95325">
    <property type="protein sequence ID" value="ABO95325"/>
    <property type="gene ID" value="OSTLU_30766"/>
</dbReference>
<dbReference type="KEGG" id="olu:OSTLU_30766"/>
<dbReference type="Proteomes" id="UP000001568">
    <property type="component" value="Chromosome 3"/>
</dbReference>
<dbReference type="GeneID" id="5000868"/>
<feature type="signal peptide" evidence="1">
    <location>
        <begin position="1"/>
        <end position="15"/>
    </location>
</feature>
<evidence type="ECO:0000256" key="1">
    <source>
        <dbReference type="SAM" id="SignalP"/>
    </source>
</evidence>
<proteinExistence type="predicted"/>
<keyword evidence="1" id="KW-0732">Signal</keyword>
<name>A4RUW5_OSTLU</name>
<feature type="chain" id="PRO_5012384097" evidence="1">
    <location>
        <begin position="16"/>
        <end position="65"/>
    </location>
</feature>
<accession>A4RUW5</accession>
<dbReference type="EMBL" id="CP000583">
    <property type="protein sequence ID" value="ABO95325.1"/>
    <property type="molecule type" value="Genomic_DNA"/>
</dbReference>
<evidence type="ECO:0000313" key="3">
    <source>
        <dbReference type="Proteomes" id="UP000001568"/>
    </source>
</evidence>
<sequence>MPFCTLNAAFAVASATFVGGAVVAARSGADAESALGRWRRARDEKIAAEEAVKKGAKKGKGNKKK</sequence>
<dbReference type="AlphaFoldDB" id="A4RUW5"/>
<reference evidence="2 3" key="1">
    <citation type="journal article" date="2007" name="Proc. Natl. Acad. Sci. U.S.A.">
        <title>The tiny eukaryote Ostreococcus provides genomic insights into the paradox of plankton speciation.</title>
        <authorList>
            <person name="Palenik B."/>
            <person name="Grimwood J."/>
            <person name="Aerts A."/>
            <person name="Rouze P."/>
            <person name="Salamov A."/>
            <person name="Putnam N."/>
            <person name="Dupont C."/>
            <person name="Jorgensen R."/>
            <person name="Derelle E."/>
            <person name="Rombauts S."/>
            <person name="Zhou K."/>
            <person name="Otillar R."/>
            <person name="Merchant S.S."/>
            <person name="Podell S."/>
            <person name="Gaasterland T."/>
            <person name="Napoli C."/>
            <person name="Gendler K."/>
            <person name="Manuell A."/>
            <person name="Tai V."/>
            <person name="Vallon O."/>
            <person name="Piganeau G."/>
            <person name="Jancek S."/>
            <person name="Heijde M."/>
            <person name="Jabbari K."/>
            <person name="Bowler C."/>
            <person name="Lohr M."/>
            <person name="Robbens S."/>
            <person name="Werner G."/>
            <person name="Dubchak I."/>
            <person name="Pazour G.J."/>
            <person name="Ren Q."/>
            <person name="Paulsen I."/>
            <person name="Delwiche C."/>
            <person name="Schmutz J."/>
            <person name="Rokhsar D."/>
            <person name="Van de Peer Y."/>
            <person name="Moreau H."/>
            <person name="Grigoriev I.V."/>
        </authorList>
    </citation>
    <scope>NUCLEOTIDE SEQUENCE [LARGE SCALE GENOMIC DNA]</scope>
    <source>
        <strain evidence="2 3">CCE9901</strain>
    </source>
</reference>
<gene>
    <name evidence="2" type="ORF">OSTLU_30766</name>
</gene>
<keyword evidence="3" id="KW-1185">Reference proteome</keyword>
<evidence type="ECO:0000313" key="2">
    <source>
        <dbReference type="EMBL" id="ABO95325.1"/>
    </source>
</evidence>
<dbReference type="RefSeq" id="XP_001417032.1">
    <property type="nucleotide sequence ID" value="XM_001416995.1"/>
</dbReference>
<protein>
    <submittedName>
        <fullName evidence="2">Uncharacterized protein</fullName>
    </submittedName>
</protein>
<dbReference type="HOGENOM" id="CLU_2853805_0_0_1"/>
<organism evidence="2 3">
    <name type="scientific">Ostreococcus lucimarinus (strain CCE9901)</name>
    <dbReference type="NCBI Taxonomy" id="436017"/>
    <lineage>
        <taxon>Eukaryota</taxon>
        <taxon>Viridiplantae</taxon>
        <taxon>Chlorophyta</taxon>
        <taxon>Mamiellophyceae</taxon>
        <taxon>Mamiellales</taxon>
        <taxon>Bathycoccaceae</taxon>
        <taxon>Ostreococcus</taxon>
    </lineage>
</organism>